<dbReference type="Proteomes" id="UP000033866">
    <property type="component" value="Unassembled WGS sequence"/>
</dbReference>
<dbReference type="SUPFAM" id="SSF81301">
    <property type="entry name" value="Nucleotidyltransferase"/>
    <property type="match status" value="1"/>
</dbReference>
<dbReference type="InterPro" id="IPR041633">
    <property type="entry name" value="Polbeta"/>
</dbReference>
<gene>
    <name evidence="3" type="ORF">UR61_C0024G0001</name>
</gene>
<feature type="domain" description="Polymerase beta nucleotidyltransferase" evidence="2">
    <location>
        <begin position="14"/>
        <end position="61"/>
    </location>
</feature>
<dbReference type="AlphaFoldDB" id="A0A0G0BP50"/>
<dbReference type="InterPro" id="IPR043519">
    <property type="entry name" value="NT_sf"/>
</dbReference>
<evidence type="ECO:0000259" key="2">
    <source>
        <dbReference type="Pfam" id="PF18765"/>
    </source>
</evidence>
<protein>
    <recommendedName>
        <fullName evidence="2">Polymerase beta nucleotidyltransferase domain-containing protein</fullName>
    </recommendedName>
</protein>
<feature type="non-terminal residue" evidence="3">
    <location>
        <position position="178"/>
    </location>
</feature>
<sequence>MMANPIIDKEEILKELKNIGITQDNLVSVYLFGSKYWGYANEESDINLYVITKKDIGIKQLDLEKISFRYISTLEETTEAVIKGSWARFYVLKYASKLLIGKEVSLPDYPKEKAVEYLNAKKEDIEKIPIAPLKWGYLTLMAHIFLINYFFYKSINFSLDSYKECRLLNNEEQEFISK</sequence>
<accession>A0A0G0BP50</accession>
<keyword evidence="1" id="KW-0812">Transmembrane</keyword>
<feature type="transmembrane region" description="Helical" evidence="1">
    <location>
        <begin position="135"/>
        <end position="152"/>
    </location>
</feature>
<keyword evidence="1" id="KW-1133">Transmembrane helix</keyword>
<comment type="caution">
    <text evidence="3">The sequence shown here is derived from an EMBL/GenBank/DDBJ whole genome shotgun (WGS) entry which is preliminary data.</text>
</comment>
<dbReference type="Gene3D" id="3.30.460.10">
    <property type="entry name" value="Beta Polymerase, domain 2"/>
    <property type="match status" value="1"/>
</dbReference>
<name>A0A0G0BP50_9BACT</name>
<reference evidence="3 4" key="1">
    <citation type="journal article" date="2015" name="Nature">
        <title>rRNA introns, odd ribosomes, and small enigmatic genomes across a large radiation of phyla.</title>
        <authorList>
            <person name="Brown C.T."/>
            <person name="Hug L.A."/>
            <person name="Thomas B.C."/>
            <person name="Sharon I."/>
            <person name="Castelle C.J."/>
            <person name="Singh A."/>
            <person name="Wilkins M.J."/>
            <person name="Williams K.H."/>
            <person name="Banfield J.F."/>
        </authorList>
    </citation>
    <scope>NUCLEOTIDE SEQUENCE [LARGE SCALE GENOMIC DNA]</scope>
</reference>
<keyword evidence="1" id="KW-0472">Membrane</keyword>
<dbReference type="EMBL" id="LBPV01000024">
    <property type="protein sequence ID" value="KKP65426.1"/>
    <property type="molecule type" value="Genomic_DNA"/>
</dbReference>
<proteinExistence type="predicted"/>
<dbReference type="Pfam" id="PF18765">
    <property type="entry name" value="Polbeta"/>
    <property type="match status" value="1"/>
</dbReference>
<evidence type="ECO:0000313" key="3">
    <source>
        <dbReference type="EMBL" id="KKP65426.1"/>
    </source>
</evidence>
<organism evidence="3 4">
    <name type="scientific">candidate division WS6 bacterium GW2011_GWE1_34_7</name>
    <dbReference type="NCBI Taxonomy" id="1619093"/>
    <lineage>
        <taxon>Bacteria</taxon>
        <taxon>Candidatus Dojkabacteria</taxon>
    </lineage>
</organism>
<dbReference type="CDD" id="cd05403">
    <property type="entry name" value="NT_KNTase_like"/>
    <property type="match status" value="1"/>
</dbReference>
<evidence type="ECO:0000313" key="4">
    <source>
        <dbReference type="Proteomes" id="UP000033866"/>
    </source>
</evidence>
<evidence type="ECO:0000256" key="1">
    <source>
        <dbReference type="SAM" id="Phobius"/>
    </source>
</evidence>